<evidence type="ECO:0000313" key="3">
    <source>
        <dbReference type="EMBL" id="QCS43017.1"/>
    </source>
</evidence>
<dbReference type="OrthoDB" id="216982at2157"/>
<sequence>MVAIEEASSGRKKCWLNRDECKQLEQAAGRTDWQREIAIQFMTQCGLRSDEVPKVTLNDIRWSEEGDCWLFQVEGKNTDGGDPKMRDAWMPERVERNISKFTRERDRDEDESIISVSASSVRRWVREAAQDVAEETDNERWINVSSHDLRRSWANYHLTERENTVDARTMMNIGGWNSYNAIKPYLHAPTERRIGTAMAE</sequence>
<evidence type="ECO:0000259" key="2">
    <source>
        <dbReference type="PROSITE" id="PS51898"/>
    </source>
</evidence>
<gene>
    <name evidence="3" type="ORF">FEJ81_11850</name>
</gene>
<dbReference type="Pfam" id="PF00589">
    <property type="entry name" value="Phage_integrase"/>
    <property type="match status" value="1"/>
</dbReference>
<organism evidence="3 4">
    <name type="scientific">Natrinema versiforme</name>
    <dbReference type="NCBI Taxonomy" id="88724"/>
    <lineage>
        <taxon>Archaea</taxon>
        <taxon>Methanobacteriati</taxon>
        <taxon>Methanobacteriota</taxon>
        <taxon>Stenosarchaea group</taxon>
        <taxon>Halobacteria</taxon>
        <taxon>Halobacteriales</taxon>
        <taxon>Natrialbaceae</taxon>
        <taxon>Natrinema</taxon>
    </lineage>
</organism>
<dbReference type="GO" id="GO:0006310">
    <property type="term" value="P:DNA recombination"/>
    <property type="evidence" value="ECO:0007669"/>
    <property type="project" value="UniProtKB-KW"/>
</dbReference>
<feature type="domain" description="Tyr recombinase" evidence="2">
    <location>
        <begin position="11"/>
        <end position="199"/>
    </location>
</feature>
<dbReference type="GO" id="GO:0015074">
    <property type="term" value="P:DNA integration"/>
    <property type="evidence" value="ECO:0007669"/>
    <property type="project" value="InterPro"/>
</dbReference>
<dbReference type="InterPro" id="IPR011010">
    <property type="entry name" value="DNA_brk_join_enz"/>
</dbReference>
<dbReference type="GO" id="GO:0003677">
    <property type="term" value="F:DNA binding"/>
    <property type="evidence" value="ECO:0007669"/>
    <property type="project" value="InterPro"/>
</dbReference>
<dbReference type="CDD" id="cd00397">
    <property type="entry name" value="DNA_BRE_C"/>
    <property type="match status" value="1"/>
</dbReference>
<proteinExistence type="predicted"/>
<keyword evidence="1" id="KW-0233">DNA recombination</keyword>
<dbReference type="KEGG" id="nvr:FEJ81_11850"/>
<name>A0A4P8WHT9_9EURY</name>
<dbReference type="SUPFAM" id="SSF56349">
    <property type="entry name" value="DNA breaking-rejoining enzymes"/>
    <property type="match status" value="1"/>
</dbReference>
<reference evidence="4" key="1">
    <citation type="submission" date="2019-05" db="EMBL/GenBank/DDBJ databases">
        <title>Genome sequence and methylation pattern of the halophilic Archaeon Natrinema versiforme BOL5-4.</title>
        <authorList>
            <person name="DasSarma P."/>
            <person name="Anton B.P."/>
            <person name="DasSarma S.L."/>
            <person name="Martinez F.L."/>
            <person name="Guzman D."/>
            <person name="Roberts R.J."/>
            <person name="DasSarma S."/>
        </authorList>
    </citation>
    <scope>NUCLEOTIDE SEQUENCE [LARGE SCALE GENOMIC DNA]</scope>
    <source>
        <strain evidence="4">BOL5-4</strain>
    </source>
</reference>
<dbReference type="InterPro" id="IPR013762">
    <property type="entry name" value="Integrase-like_cat_sf"/>
</dbReference>
<dbReference type="InterPro" id="IPR002104">
    <property type="entry name" value="Integrase_catalytic"/>
</dbReference>
<dbReference type="PROSITE" id="PS51898">
    <property type="entry name" value="TYR_RECOMBINASE"/>
    <property type="match status" value="1"/>
</dbReference>
<evidence type="ECO:0000256" key="1">
    <source>
        <dbReference type="ARBA" id="ARBA00023172"/>
    </source>
</evidence>
<protein>
    <submittedName>
        <fullName evidence="3">Site-specific integrase</fullName>
    </submittedName>
</protein>
<dbReference type="RefSeq" id="WP_138245488.1">
    <property type="nucleotide sequence ID" value="NZ_CP040330.1"/>
</dbReference>
<dbReference type="AlphaFoldDB" id="A0A4P8WHT9"/>
<dbReference type="Proteomes" id="UP000302218">
    <property type="component" value="Chromosome"/>
</dbReference>
<dbReference type="GeneID" id="40265977"/>
<accession>A0A4P8WHT9</accession>
<dbReference type="EMBL" id="CP040330">
    <property type="protein sequence ID" value="QCS43017.1"/>
    <property type="molecule type" value="Genomic_DNA"/>
</dbReference>
<dbReference type="Gene3D" id="1.10.443.10">
    <property type="entry name" value="Intergrase catalytic core"/>
    <property type="match status" value="1"/>
</dbReference>
<evidence type="ECO:0000313" key="4">
    <source>
        <dbReference type="Proteomes" id="UP000302218"/>
    </source>
</evidence>